<feature type="transmembrane region" description="Helical" evidence="1">
    <location>
        <begin position="52"/>
        <end position="72"/>
    </location>
</feature>
<dbReference type="Proteomes" id="UP000070700">
    <property type="component" value="Unassembled WGS sequence"/>
</dbReference>
<organism evidence="2 3">
    <name type="scientific">Mollisia scopiformis</name>
    <name type="common">Conifer needle endophyte fungus</name>
    <name type="synonym">Phialocephala scopiformis</name>
    <dbReference type="NCBI Taxonomy" id="149040"/>
    <lineage>
        <taxon>Eukaryota</taxon>
        <taxon>Fungi</taxon>
        <taxon>Dikarya</taxon>
        <taxon>Ascomycota</taxon>
        <taxon>Pezizomycotina</taxon>
        <taxon>Leotiomycetes</taxon>
        <taxon>Helotiales</taxon>
        <taxon>Mollisiaceae</taxon>
        <taxon>Mollisia</taxon>
    </lineage>
</organism>
<dbReference type="GeneID" id="28826098"/>
<keyword evidence="1" id="KW-1133">Transmembrane helix</keyword>
<keyword evidence="1" id="KW-0812">Transmembrane</keyword>
<evidence type="ECO:0000313" key="3">
    <source>
        <dbReference type="Proteomes" id="UP000070700"/>
    </source>
</evidence>
<dbReference type="KEGG" id="psco:LY89DRAFT_691616"/>
<gene>
    <name evidence="2" type="ORF">LY89DRAFT_691616</name>
</gene>
<proteinExistence type="predicted"/>
<dbReference type="AlphaFoldDB" id="A0A132B5J9"/>
<protein>
    <submittedName>
        <fullName evidence="2">Uncharacterized protein</fullName>
    </submittedName>
</protein>
<dbReference type="RefSeq" id="XP_018061878.1">
    <property type="nucleotide sequence ID" value="XM_018216372.1"/>
</dbReference>
<keyword evidence="3" id="KW-1185">Reference proteome</keyword>
<reference evidence="2 3" key="1">
    <citation type="submission" date="2015-10" db="EMBL/GenBank/DDBJ databases">
        <title>Full genome of DAOMC 229536 Phialocephala scopiformis, a fungal endophyte of spruce producing the potent anti-insectan compound rugulosin.</title>
        <authorList>
            <consortium name="DOE Joint Genome Institute"/>
            <person name="Walker A.K."/>
            <person name="Frasz S.L."/>
            <person name="Seifert K.A."/>
            <person name="Miller J.D."/>
            <person name="Mondo S.J."/>
            <person name="Labutti K."/>
            <person name="Lipzen A."/>
            <person name="Dockter R."/>
            <person name="Kennedy M."/>
            <person name="Grigoriev I.V."/>
            <person name="Spatafora J.W."/>
        </authorList>
    </citation>
    <scope>NUCLEOTIDE SEQUENCE [LARGE SCALE GENOMIC DNA]</scope>
    <source>
        <strain evidence="2 3">CBS 120377</strain>
    </source>
</reference>
<feature type="transmembrane region" description="Helical" evidence="1">
    <location>
        <begin position="6"/>
        <end position="23"/>
    </location>
</feature>
<evidence type="ECO:0000256" key="1">
    <source>
        <dbReference type="SAM" id="Phobius"/>
    </source>
</evidence>
<keyword evidence="1" id="KW-0472">Membrane</keyword>
<evidence type="ECO:0000313" key="2">
    <source>
        <dbReference type="EMBL" id="KUJ07523.1"/>
    </source>
</evidence>
<sequence length="90" mass="10183">MEINLETIIFTAVFAALITWTLAQPDMIITANPTRVLEAEQANAIRKQTLRFYALPILVFLLAMVAVGLWQFCTSVPTIDPYYVSRLGRH</sequence>
<dbReference type="InParanoid" id="A0A132B5J9"/>
<accession>A0A132B5J9</accession>
<name>A0A132B5J9_MOLSC</name>
<dbReference type="EMBL" id="KQ947439">
    <property type="protein sequence ID" value="KUJ07523.1"/>
    <property type="molecule type" value="Genomic_DNA"/>
</dbReference>